<dbReference type="SMART" id="SM00673">
    <property type="entry name" value="CARP"/>
    <property type="match status" value="2"/>
</dbReference>
<evidence type="ECO:0000256" key="1">
    <source>
        <dbReference type="ARBA" id="ARBA00004300"/>
    </source>
</evidence>
<dbReference type="EMBL" id="JAVYJV010000002">
    <property type="protein sequence ID" value="KAK4377923.1"/>
    <property type="molecule type" value="Genomic_DNA"/>
</dbReference>
<dbReference type="PANTHER" id="PTHR16052:SF0">
    <property type="entry name" value="TBCC DOMAIN-CONTAINING PROTEIN 1"/>
    <property type="match status" value="1"/>
</dbReference>
<dbReference type="InterPro" id="IPR012945">
    <property type="entry name" value="Tubulin-bd_cofactor_C_dom"/>
</dbReference>
<dbReference type="Proteomes" id="UP001291623">
    <property type="component" value="Unassembled WGS sequence"/>
</dbReference>
<keyword evidence="10" id="KW-1185">Reference proteome</keyword>
<comment type="caution">
    <text evidence="9">The sequence shown here is derived from an EMBL/GenBank/DDBJ whole genome shotgun (WGS) entry which is preliminary data.</text>
</comment>
<dbReference type="PANTHER" id="PTHR16052">
    <property type="entry name" value="TBCC DOMAIN-CONTAINING PROTEIN 1"/>
    <property type="match status" value="1"/>
</dbReference>
<dbReference type="GO" id="GO:0000922">
    <property type="term" value="C:spindle pole"/>
    <property type="evidence" value="ECO:0007669"/>
    <property type="project" value="UniProtKB-SubCell"/>
</dbReference>
<keyword evidence="6" id="KW-0206">Cytoskeleton</keyword>
<feature type="region of interest" description="Disordered" evidence="7">
    <location>
        <begin position="281"/>
        <end position="319"/>
    </location>
</feature>
<dbReference type="InterPro" id="IPR039589">
    <property type="entry name" value="TBCC1"/>
</dbReference>
<comment type="subcellular location">
    <subcellularLocation>
        <location evidence="1">Cytoplasm</location>
        <location evidence="1">Cytoskeleton</location>
        <location evidence="1">Microtubule organizing center</location>
        <location evidence="1">Centrosome</location>
    </subcellularLocation>
    <subcellularLocation>
        <location evidence="2">Cytoplasm</location>
        <location evidence="2">Cytoskeleton</location>
        <location evidence="2">Spindle pole</location>
    </subcellularLocation>
</comment>
<evidence type="ECO:0000256" key="4">
    <source>
        <dbReference type="ARBA" id="ARBA00017559"/>
    </source>
</evidence>
<comment type="similarity">
    <text evidence="3">Belongs to the TBCC family.</text>
</comment>
<evidence type="ECO:0000313" key="9">
    <source>
        <dbReference type="EMBL" id="KAK4377923.1"/>
    </source>
</evidence>
<dbReference type="AlphaFoldDB" id="A0AAE1SUP5"/>
<reference evidence="9" key="1">
    <citation type="submission" date="2023-12" db="EMBL/GenBank/DDBJ databases">
        <title>Genome assembly of Anisodus tanguticus.</title>
        <authorList>
            <person name="Wang Y.-J."/>
        </authorList>
    </citation>
    <scope>NUCLEOTIDE SEQUENCE</scope>
    <source>
        <strain evidence="9">KB-2021</strain>
        <tissue evidence="9">Leaf</tissue>
    </source>
</reference>
<feature type="compositionally biased region" description="Low complexity" evidence="7">
    <location>
        <begin position="14"/>
        <end position="24"/>
    </location>
</feature>
<dbReference type="InterPro" id="IPR036223">
    <property type="entry name" value="CAP_C_sf"/>
</dbReference>
<dbReference type="SUPFAM" id="SSF69340">
    <property type="entry name" value="C-terminal domain of adenylylcyclase associated protein"/>
    <property type="match status" value="1"/>
</dbReference>
<feature type="region of interest" description="Disordered" evidence="7">
    <location>
        <begin position="1"/>
        <end position="24"/>
    </location>
</feature>
<dbReference type="InterPro" id="IPR006599">
    <property type="entry name" value="CARP_motif"/>
</dbReference>
<protein>
    <recommendedName>
        <fullName evidence="4">TBCC domain-containing protein 1</fullName>
    </recommendedName>
</protein>
<evidence type="ECO:0000259" key="8">
    <source>
        <dbReference type="PROSITE" id="PS51329"/>
    </source>
</evidence>
<dbReference type="Pfam" id="PF07986">
    <property type="entry name" value="TBCC"/>
    <property type="match status" value="1"/>
</dbReference>
<evidence type="ECO:0000256" key="7">
    <source>
        <dbReference type="SAM" id="MobiDB-lite"/>
    </source>
</evidence>
<evidence type="ECO:0000256" key="5">
    <source>
        <dbReference type="ARBA" id="ARBA00022490"/>
    </source>
</evidence>
<evidence type="ECO:0000256" key="6">
    <source>
        <dbReference type="ARBA" id="ARBA00023212"/>
    </source>
</evidence>
<dbReference type="Gene3D" id="2.160.20.70">
    <property type="match status" value="1"/>
</dbReference>
<feature type="compositionally biased region" description="Low complexity" evidence="7">
    <location>
        <begin position="304"/>
        <end position="318"/>
    </location>
</feature>
<dbReference type="InterPro" id="IPR017901">
    <property type="entry name" value="C-CAP_CF_C-like"/>
</dbReference>
<feature type="domain" description="C-CAP/cofactor C-like" evidence="8">
    <location>
        <begin position="312"/>
        <end position="484"/>
    </location>
</feature>
<evidence type="ECO:0000256" key="3">
    <source>
        <dbReference type="ARBA" id="ARBA00008848"/>
    </source>
</evidence>
<keyword evidence="5" id="KW-0963">Cytoplasm</keyword>
<gene>
    <name evidence="9" type="ORF">RND71_004219</name>
</gene>
<dbReference type="InterPro" id="IPR016098">
    <property type="entry name" value="CAP/MinC_C"/>
</dbReference>
<dbReference type="PROSITE" id="PS51329">
    <property type="entry name" value="C_CAP_COFACTOR_C"/>
    <property type="match status" value="1"/>
</dbReference>
<evidence type="ECO:0000256" key="2">
    <source>
        <dbReference type="ARBA" id="ARBA00004647"/>
    </source>
</evidence>
<sequence length="599" mass="65940">MPESDEQPPPPSTPSSTTTTTAPPIYIHPRREPFEHGLLPIPKLIFTDGSQTLVSIRNKLLSLSSTSSYRANSEAIAESLQISNENARLVIETIASVLHNDSDPIVTVNSLQIGSVGVNVFDLMLFLYIQSYKRLLPKGHKDSAAVADVWPSTSTFDGFLSALSPLQLVRSNSRRFMPSQADEEAHQLSYLQKHLGNILSLLAESVEGDSEESLVLSMEKLEHLGFLIFFGEKGSERIPLSQNAPFFANSDPEMPAVPVPAAQVHDWLLENIASALTRITERASAKENGPTNASDQDMPMADVSASSVKSSPSPRGPSFIEGISKSSYVRLRNDIKGSSVKVINCHESVIYILAPLKYATVYGCSDATIVLGAVGKAVRVEHCERVHVIAAAKRICIANCRECVFFLGVNQTPLLVGDNHKLQILELKVFCIFSLCAFYLLAFLDSIMLVAPYNTFYPLLEEHLKEVGIDPTINRWDSPVALGVVDPHDSLSHPAGVSDVQTESASPVDPDQFTNFLVPNWFEGQQSGSTKDNPFPLPDAYLASQQRNHKNLEETKHILKDNELDDSRKREVATALHVCFKDWLYASGNIRQLYCLQGE</sequence>
<organism evidence="9 10">
    <name type="scientific">Anisodus tanguticus</name>
    <dbReference type="NCBI Taxonomy" id="243964"/>
    <lineage>
        <taxon>Eukaryota</taxon>
        <taxon>Viridiplantae</taxon>
        <taxon>Streptophyta</taxon>
        <taxon>Embryophyta</taxon>
        <taxon>Tracheophyta</taxon>
        <taxon>Spermatophyta</taxon>
        <taxon>Magnoliopsida</taxon>
        <taxon>eudicotyledons</taxon>
        <taxon>Gunneridae</taxon>
        <taxon>Pentapetalae</taxon>
        <taxon>asterids</taxon>
        <taxon>lamiids</taxon>
        <taxon>Solanales</taxon>
        <taxon>Solanaceae</taxon>
        <taxon>Solanoideae</taxon>
        <taxon>Hyoscyameae</taxon>
        <taxon>Anisodus</taxon>
    </lineage>
</organism>
<accession>A0AAE1SUP5</accession>
<evidence type="ECO:0000313" key="10">
    <source>
        <dbReference type="Proteomes" id="UP001291623"/>
    </source>
</evidence>
<proteinExistence type="inferred from homology"/>
<name>A0AAE1SUP5_9SOLA</name>